<dbReference type="RefSeq" id="WP_230034837.1">
    <property type="nucleotide sequence ID" value="NZ_JAJJMM010000001.1"/>
</dbReference>
<keyword evidence="2" id="KW-1185">Reference proteome</keyword>
<reference evidence="1" key="1">
    <citation type="submission" date="2021-11" db="EMBL/GenBank/DDBJ databases">
        <title>Description of novel Flavobacterium species.</title>
        <authorList>
            <person name="Saticioglu I.B."/>
            <person name="Ay H."/>
            <person name="Altun S."/>
            <person name="Duman M."/>
        </authorList>
    </citation>
    <scope>NUCLEOTIDE SEQUENCE</scope>
    <source>
        <strain evidence="1">F-30</strain>
    </source>
</reference>
<name>A0ABS8MC51_9FLAO</name>
<comment type="caution">
    <text evidence="1">The sequence shown here is derived from an EMBL/GenBank/DDBJ whole genome shotgun (WGS) entry which is preliminary data.</text>
</comment>
<evidence type="ECO:0000313" key="2">
    <source>
        <dbReference type="Proteomes" id="UP001430679"/>
    </source>
</evidence>
<dbReference type="EMBL" id="JAJJMM010000001">
    <property type="protein sequence ID" value="MCC9062928.1"/>
    <property type="molecule type" value="Genomic_DNA"/>
</dbReference>
<accession>A0ABS8MC51</accession>
<proteinExistence type="predicted"/>
<evidence type="ECO:0008006" key="3">
    <source>
        <dbReference type="Google" id="ProtNLM"/>
    </source>
</evidence>
<sequence length="49" mass="5272">MKNKIIQTPNTAKTSSLKNFIALSRKQLQVIAGGDDPKLSRGTKTSIGD</sequence>
<gene>
    <name evidence="1" type="ORF">LNP81_07965</name>
</gene>
<organism evidence="1 2">
    <name type="scientific">Flavobacterium piscisymbiosum</name>
    <dbReference type="NCBI Taxonomy" id="2893753"/>
    <lineage>
        <taxon>Bacteria</taxon>
        <taxon>Pseudomonadati</taxon>
        <taxon>Bacteroidota</taxon>
        <taxon>Flavobacteriia</taxon>
        <taxon>Flavobacteriales</taxon>
        <taxon>Flavobacteriaceae</taxon>
        <taxon>Flavobacterium</taxon>
    </lineage>
</organism>
<evidence type="ECO:0000313" key="1">
    <source>
        <dbReference type="EMBL" id="MCC9062928.1"/>
    </source>
</evidence>
<protein>
    <recommendedName>
        <fullName evidence="3">Bacteriocin-like protein</fullName>
    </recommendedName>
</protein>
<dbReference type="Proteomes" id="UP001430679">
    <property type="component" value="Unassembled WGS sequence"/>
</dbReference>